<dbReference type="EMBL" id="BGPR01044365">
    <property type="protein sequence ID" value="GBO21128.1"/>
    <property type="molecule type" value="Genomic_DNA"/>
</dbReference>
<evidence type="ECO:0000313" key="1">
    <source>
        <dbReference type="EMBL" id="GBO21128.1"/>
    </source>
</evidence>
<sequence length="99" mass="11483">MCLLAGTAPGGREYLNWTSGPRVQVVGSQSHLLNGVSFEYWNRATEQKEHKNHKHGERKALIKKNRVRVVNTFFESRYAPRSVRLNLDFLQNRDIRSSE</sequence>
<reference evidence="1 2" key="1">
    <citation type="journal article" date="2019" name="Sci. Rep.">
        <title>Orb-weaving spider Araneus ventricosus genome elucidates the spidroin gene catalogue.</title>
        <authorList>
            <person name="Kono N."/>
            <person name="Nakamura H."/>
            <person name="Ohtoshi R."/>
            <person name="Moran D.A.P."/>
            <person name="Shinohara A."/>
            <person name="Yoshida Y."/>
            <person name="Fujiwara M."/>
            <person name="Mori M."/>
            <person name="Tomita M."/>
            <person name="Arakawa K."/>
        </authorList>
    </citation>
    <scope>NUCLEOTIDE SEQUENCE [LARGE SCALE GENOMIC DNA]</scope>
</reference>
<accession>A0A4Y2V995</accession>
<name>A0A4Y2V995_ARAVE</name>
<organism evidence="1 2">
    <name type="scientific">Araneus ventricosus</name>
    <name type="common">Orbweaver spider</name>
    <name type="synonym">Epeira ventricosa</name>
    <dbReference type="NCBI Taxonomy" id="182803"/>
    <lineage>
        <taxon>Eukaryota</taxon>
        <taxon>Metazoa</taxon>
        <taxon>Ecdysozoa</taxon>
        <taxon>Arthropoda</taxon>
        <taxon>Chelicerata</taxon>
        <taxon>Arachnida</taxon>
        <taxon>Araneae</taxon>
        <taxon>Araneomorphae</taxon>
        <taxon>Entelegynae</taxon>
        <taxon>Araneoidea</taxon>
        <taxon>Araneidae</taxon>
        <taxon>Araneus</taxon>
    </lineage>
</organism>
<dbReference type="AlphaFoldDB" id="A0A4Y2V995"/>
<gene>
    <name evidence="1" type="ORF">AVEN_20631_1</name>
</gene>
<comment type="caution">
    <text evidence="1">The sequence shown here is derived from an EMBL/GenBank/DDBJ whole genome shotgun (WGS) entry which is preliminary data.</text>
</comment>
<keyword evidence="2" id="KW-1185">Reference proteome</keyword>
<protein>
    <submittedName>
        <fullName evidence="1">Uncharacterized protein</fullName>
    </submittedName>
</protein>
<proteinExistence type="predicted"/>
<evidence type="ECO:0000313" key="2">
    <source>
        <dbReference type="Proteomes" id="UP000499080"/>
    </source>
</evidence>
<dbReference type="Proteomes" id="UP000499080">
    <property type="component" value="Unassembled WGS sequence"/>
</dbReference>